<name>A0A3L6P998_PANMI</name>
<evidence type="ECO:0000256" key="1">
    <source>
        <dbReference type="SAM" id="MobiDB-lite"/>
    </source>
</evidence>
<feature type="region of interest" description="Disordered" evidence="1">
    <location>
        <begin position="15"/>
        <end position="55"/>
    </location>
</feature>
<dbReference type="AlphaFoldDB" id="A0A3L6P998"/>
<dbReference type="EMBL" id="PQIB02000853">
    <property type="protein sequence ID" value="RLM48517.1"/>
    <property type="molecule type" value="Genomic_DNA"/>
</dbReference>
<comment type="caution">
    <text evidence="2">The sequence shown here is derived from an EMBL/GenBank/DDBJ whole genome shotgun (WGS) entry which is preliminary data.</text>
</comment>
<evidence type="ECO:0000313" key="3">
    <source>
        <dbReference type="Proteomes" id="UP000275267"/>
    </source>
</evidence>
<sequence>MESARALERDAAIIEEDDFHSRPSSWSLSGPPTRSARAPRRCGRWHAPPQEQVNPAARLPHRHGLQDGASGHHLTAEMPDDGCCDYEEELIVDSLWAPINPVAVGSPAHPILGAAPFGRRGGLPFLSLRRLYVWSCTGIQALVVRDEPAAVSDDATAARAAFPNVTHVQLVTLPELKSLVAGGAGPGRVAGAAGA</sequence>
<keyword evidence="3" id="KW-1185">Reference proteome</keyword>
<protein>
    <submittedName>
        <fullName evidence="2">Uncharacterized protein</fullName>
    </submittedName>
</protein>
<evidence type="ECO:0000313" key="2">
    <source>
        <dbReference type="EMBL" id="RLM48517.1"/>
    </source>
</evidence>
<dbReference type="Proteomes" id="UP000275267">
    <property type="component" value="Unassembled WGS sequence"/>
</dbReference>
<reference evidence="3" key="1">
    <citation type="journal article" date="2019" name="Nat. Commun.">
        <title>The genome of broomcorn millet.</title>
        <authorList>
            <person name="Zou C."/>
            <person name="Miki D."/>
            <person name="Li D."/>
            <person name="Tang Q."/>
            <person name="Xiao L."/>
            <person name="Rajput S."/>
            <person name="Deng P."/>
            <person name="Jia W."/>
            <person name="Huang R."/>
            <person name="Zhang M."/>
            <person name="Sun Y."/>
            <person name="Hu J."/>
            <person name="Fu X."/>
            <person name="Schnable P.S."/>
            <person name="Li F."/>
            <person name="Zhang H."/>
            <person name="Feng B."/>
            <person name="Zhu X."/>
            <person name="Liu R."/>
            <person name="Schnable J.C."/>
            <person name="Zhu J.-K."/>
            <person name="Zhang H."/>
        </authorList>
    </citation>
    <scope>NUCLEOTIDE SEQUENCE [LARGE SCALE GENOMIC DNA]</scope>
</reference>
<organism evidence="2 3">
    <name type="scientific">Panicum miliaceum</name>
    <name type="common">Proso millet</name>
    <name type="synonym">Broomcorn millet</name>
    <dbReference type="NCBI Taxonomy" id="4540"/>
    <lineage>
        <taxon>Eukaryota</taxon>
        <taxon>Viridiplantae</taxon>
        <taxon>Streptophyta</taxon>
        <taxon>Embryophyta</taxon>
        <taxon>Tracheophyta</taxon>
        <taxon>Spermatophyta</taxon>
        <taxon>Magnoliopsida</taxon>
        <taxon>Liliopsida</taxon>
        <taxon>Poales</taxon>
        <taxon>Poaceae</taxon>
        <taxon>PACMAD clade</taxon>
        <taxon>Panicoideae</taxon>
        <taxon>Panicodae</taxon>
        <taxon>Paniceae</taxon>
        <taxon>Panicinae</taxon>
        <taxon>Panicum</taxon>
        <taxon>Panicum sect. Panicum</taxon>
    </lineage>
</organism>
<accession>A0A3L6P998</accession>
<proteinExistence type="predicted"/>
<feature type="compositionally biased region" description="Polar residues" evidence="1">
    <location>
        <begin position="22"/>
        <end position="32"/>
    </location>
</feature>
<gene>
    <name evidence="2" type="ORF">C2845_PMPSC055901</name>
</gene>